<dbReference type="PANTHER" id="PTHR31776:SF0">
    <property type="entry name" value="ALPHA-L-ARABINOFURANOSIDASE 1"/>
    <property type="match status" value="1"/>
</dbReference>
<reference evidence="10 11" key="1">
    <citation type="submission" date="2016-07" db="EMBL/GenBank/DDBJ databases">
        <title>Pervasive Adenine N6-methylation of Active Genes in Fungi.</title>
        <authorList>
            <consortium name="DOE Joint Genome Institute"/>
            <person name="Mondo S.J."/>
            <person name="Dannebaum R.O."/>
            <person name="Kuo R.C."/>
            <person name="Labutti K."/>
            <person name="Haridas S."/>
            <person name="Kuo A."/>
            <person name="Salamov A."/>
            <person name="Ahrendt S.R."/>
            <person name="Lipzen A."/>
            <person name="Sullivan W."/>
            <person name="Andreopoulos W.B."/>
            <person name="Clum A."/>
            <person name="Lindquist E."/>
            <person name="Daum C."/>
            <person name="Ramamoorthy G.K."/>
            <person name="Gryganskyi A."/>
            <person name="Culley D."/>
            <person name="Magnuson J.K."/>
            <person name="James T.Y."/>
            <person name="O'Malley M.A."/>
            <person name="Stajich J.E."/>
            <person name="Spatafora J.W."/>
            <person name="Visel A."/>
            <person name="Grigoriev I.V."/>
        </authorList>
    </citation>
    <scope>NUCLEOTIDE SEQUENCE [LARGE SCALE GENOMIC DNA]</scope>
    <source>
        <strain evidence="10 11">NRRL 2496</strain>
    </source>
</reference>
<dbReference type="UniPathway" id="UPA00667"/>
<evidence type="ECO:0000256" key="5">
    <source>
        <dbReference type="ARBA" id="ARBA00022729"/>
    </source>
</evidence>
<dbReference type="Proteomes" id="UP000242180">
    <property type="component" value="Unassembled WGS sequence"/>
</dbReference>
<dbReference type="Pfam" id="PF22848">
    <property type="entry name" value="ASD1_dom"/>
    <property type="match status" value="1"/>
</dbReference>
<comment type="catalytic activity">
    <reaction evidence="1">
        <text>Hydrolysis of terminal non-reducing alpha-L-arabinofuranoside residues in alpha-L-arabinosides.</text>
        <dbReference type="EC" id="3.2.1.55"/>
    </reaction>
</comment>
<dbReference type="Gene3D" id="2.60.40.1180">
    <property type="entry name" value="Golgi alpha-mannosidase II"/>
    <property type="match status" value="1"/>
</dbReference>
<dbReference type="SUPFAM" id="SSF51445">
    <property type="entry name" value="(Trans)glycosidases"/>
    <property type="match status" value="1"/>
</dbReference>
<dbReference type="EMBL" id="MCGN01000003">
    <property type="protein sequence ID" value="ORY99026.1"/>
    <property type="molecule type" value="Genomic_DNA"/>
</dbReference>
<dbReference type="GO" id="GO:0046373">
    <property type="term" value="P:L-arabinose metabolic process"/>
    <property type="evidence" value="ECO:0007669"/>
    <property type="project" value="InterPro"/>
</dbReference>
<comment type="pathway">
    <text evidence="2">Glycan metabolism; L-arabinan degradation.</text>
</comment>
<evidence type="ECO:0000256" key="1">
    <source>
        <dbReference type="ARBA" id="ARBA00001462"/>
    </source>
</evidence>
<evidence type="ECO:0000259" key="9">
    <source>
        <dbReference type="SMART" id="SM00813"/>
    </source>
</evidence>
<evidence type="ECO:0000256" key="4">
    <source>
        <dbReference type="ARBA" id="ARBA00012670"/>
    </source>
</evidence>
<sequence length="608" mass="66453">MKLFSIAAALLSGAAFVSSLSLTIRNDVAGNSSSPILYGLMYEDINRCGDSGMYGQMLRNWNFQASDNGAAATTEFWSAVGTGKIAVDNSKALNDANPTALRLDVGSGTDRAGFSNEGWWGLRVQPDEKYTASFYAMSPSYTGSLNVTLETADGTVLASKSVTGLSDTYKQFTVELAPSVSDVSTDNVFAVSVSSSEAENASIFFSVFSLFGETYKNRANGLRSDIGDTLAGLNPSFFRFPGGNNLEGESIATRWKWNETIGSLDQRIGRMGDWGYWNTNGQGLLDYMYMCEDMGMEPVLGVYAGYSLDKSSVAEGDLEPYVQEVMNELEYLMGDTSTTYGALRESHGRPEPFTLNYVEIGNEDFFSTTYDYRYKAFYDAIIAKYPKMTIIETTSQTSSKYNILDDHYYADTKTMIGYFNLYDNHPRNGTGIFVGEYATNVNGCCGKSPANLQAALADAVFITGLERQEQWNPDFIHFDTESVWVAPSYLVVKEWSAHRADTILQVDATDGGFSPLYWVAGSNKEANQIYVKMVNTDTSAQTVSFNLKSASAGTSGVARVITGNLDDENTKTATTVDVAESKFTLKSPSSFDYTFAANSATVLILDLQ</sequence>
<dbReference type="InterPro" id="IPR051563">
    <property type="entry name" value="Glycosyl_Hydrolase_51"/>
</dbReference>
<dbReference type="EC" id="3.2.1.55" evidence="4"/>
<evidence type="ECO:0000256" key="7">
    <source>
        <dbReference type="ARBA" id="ARBA00023180"/>
    </source>
</evidence>
<dbReference type="Gene3D" id="2.60.120.260">
    <property type="entry name" value="Galactose-binding domain-like"/>
    <property type="match status" value="1"/>
</dbReference>
<dbReference type="InterPro" id="IPR055235">
    <property type="entry name" value="ASD1_cat"/>
</dbReference>
<dbReference type="OrthoDB" id="406864at2759"/>
<dbReference type="InterPro" id="IPR010720">
    <property type="entry name" value="Alpha-L-AF_C"/>
</dbReference>
<keyword evidence="6 10" id="KW-0378">Hydrolase</keyword>
<evidence type="ECO:0000313" key="11">
    <source>
        <dbReference type="Proteomes" id="UP000242180"/>
    </source>
</evidence>
<dbReference type="Gene3D" id="3.20.20.80">
    <property type="entry name" value="Glycosidases"/>
    <property type="match status" value="1"/>
</dbReference>
<evidence type="ECO:0000256" key="3">
    <source>
        <dbReference type="ARBA" id="ARBA00007186"/>
    </source>
</evidence>
<feature type="signal peptide" evidence="8">
    <location>
        <begin position="1"/>
        <end position="19"/>
    </location>
</feature>
<dbReference type="STRING" id="13706.A0A1X2HKA3"/>
<evidence type="ECO:0000256" key="8">
    <source>
        <dbReference type="SAM" id="SignalP"/>
    </source>
</evidence>
<feature type="chain" id="PRO_5012597706" description="non-reducing end alpha-L-arabinofuranosidase" evidence="8">
    <location>
        <begin position="20"/>
        <end position="608"/>
    </location>
</feature>
<dbReference type="AlphaFoldDB" id="A0A1X2HKA3"/>
<keyword evidence="11" id="KW-1185">Reference proteome</keyword>
<comment type="caution">
    <text evidence="10">The sequence shown here is derived from an EMBL/GenBank/DDBJ whole genome shotgun (WGS) entry which is preliminary data.</text>
</comment>
<proteinExistence type="inferred from homology"/>
<evidence type="ECO:0000313" key="10">
    <source>
        <dbReference type="EMBL" id="ORY99026.1"/>
    </source>
</evidence>
<accession>A0A1X2HKA3</accession>
<keyword evidence="5 8" id="KW-0732">Signal</keyword>
<dbReference type="GO" id="GO:0031222">
    <property type="term" value="P:arabinan catabolic process"/>
    <property type="evidence" value="ECO:0007669"/>
    <property type="project" value="UniProtKB-UniPathway"/>
</dbReference>
<dbReference type="InterPro" id="IPR017853">
    <property type="entry name" value="GH"/>
</dbReference>
<dbReference type="PANTHER" id="PTHR31776">
    <property type="entry name" value="ALPHA-L-ARABINOFURANOSIDASE 1"/>
    <property type="match status" value="1"/>
</dbReference>
<keyword evidence="7" id="KW-0325">Glycoprotein</keyword>
<protein>
    <recommendedName>
        <fullName evidence="4">non-reducing end alpha-L-arabinofuranosidase</fullName>
        <ecNumber evidence="4">3.2.1.55</ecNumber>
    </recommendedName>
</protein>
<dbReference type="OMA" id="RKELLYM"/>
<dbReference type="InParanoid" id="A0A1X2HKA3"/>
<dbReference type="SMART" id="SM00813">
    <property type="entry name" value="Alpha-L-AF_C"/>
    <property type="match status" value="1"/>
</dbReference>
<feature type="domain" description="Alpha-L-arabinofuranosidase C-terminal" evidence="9">
    <location>
        <begin position="435"/>
        <end position="599"/>
    </location>
</feature>
<gene>
    <name evidence="10" type="ORF">BCR43DRAFT_513169</name>
</gene>
<organism evidence="10 11">
    <name type="scientific">Syncephalastrum racemosum</name>
    <name type="common">Filamentous fungus</name>
    <dbReference type="NCBI Taxonomy" id="13706"/>
    <lineage>
        <taxon>Eukaryota</taxon>
        <taxon>Fungi</taxon>
        <taxon>Fungi incertae sedis</taxon>
        <taxon>Mucoromycota</taxon>
        <taxon>Mucoromycotina</taxon>
        <taxon>Mucoromycetes</taxon>
        <taxon>Mucorales</taxon>
        <taxon>Syncephalastraceae</taxon>
        <taxon>Syncephalastrum</taxon>
    </lineage>
</organism>
<evidence type="ECO:0000256" key="2">
    <source>
        <dbReference type="ARBA" id="ARBA00004834"/>
    </source>
</evidence>
<dbReference type="GO" id="GO:0046556">
    <property type="term" value="F:alpha-L-arabinofuranosidase activity"/>
    <property type="evidence" value="ECO:0007669"/>
    <property type="project" value="UniProtKB-EC"/>
</dbReference>
<name>A0A1X2HKA3_SYNRA</name>
<dbReference type="Pfam" id="PF06964">
    <property type="entry name" value="Alpha-L-AF_C"/>
    <property type="match status" value="1"/>
</dbReference>
<dbReference type="InterPro" id="IPR013780">
    <property type="entry name" value="Glyco_hydro_b"/>
</dbReference>
<comment type="similarity">
    <text evidence="3">Belongs to the glycosyl hydrolase 51 family.</text>
</comment>
<evidence type="ECO:0000256" key="6">
    <source>
        <dbReference type="ARBA" id="ARBA00022801"/>
    </source>
</evidence>